<evidence type="ECO:0000256" key="3">
    <source>
        <dbReference type="ARBA" id="ARBA00022490"/>
    </source>
</evidence>
<dbReference type="InterPro" id="IPR003787">
    <property type="entry name" value="Sulphur_relay_DsrE/F-like"/>
</dbReference>
<evidence type="ECO:0000256" key="4">
    <source>
        <dbReference type="ARBA" id="ARBA00022679"/>
    </source>
</evidence>
<dbReference type="InterPro" id="IPR027396">
    <property type="entry name" value="DsrEFH-like"/>
</dbReference>
<name>A0ABQ6E505_9GAMM</name>
<organism evidence="5 6">
    <name type="scientific">Psychromonas marina</name>
    <dbReference type="NCBI Taxonomy" id="88364"/>
    <lineage>
        <taxon>Bacteria</taxon>
        <taxon>Pseudomonadati</taxon>
        <taxon>Pseudomonadota</taxon>
        <taxon>Gammaproteobacteria</taxon>
        <taxon>Alteromonadales</taxon>
        <taxon>Psychromonadaceae</taxon>
        <taxon>Psychromonas</taxon>
    </lineage>
</organism>
<dbReference type="Proteomes" id="UP001157353">
    <property type="component" value="Unassembled WGS sequence"/>
</dbReference>
<evidence type="ECO:0000313" key="6">
    <source>
        <dbReference type="Proteomes" id="UP001157353"/>
    </source>
</evidence>
<keyword evidence="6" id="KW-1185">Reference proteome</keyword>
<dbReference type="InterPro" id="IPR017463">
    <property type="entry name" value="Sulphur_relay_TusD/DsrE"/>
</dbReference>
<comment type="similarity">
    <text evidence="2">Belongs to the DsrE/TusD family.</text>
</comment>
<gene>
    <name evidence="5" type="primary">tusD</name>
    <name evidence="5" type="ORF">GCM10007916_35430</name>
</gene>
<evidence type="ECO:0000256" key="2">
    <source>
        <dbReference type="ARBA" id="ARBA00007067"/>
    </source>
</evidence>
<reference evidence="6" key="1">
    <citation type="journal article" date="2019" name="Int. J. Syst. Evol. Microbiol.">
        <title>The Global Catalogue of Microorganisms (GCM) 10K type strain sequencing project: providing services to taxonomists for standard genome sequencing and annotation.</title>
        <authorList>
            <consortium name="The Broad Institute Genomics Platform"/>
            <consortium name="The Broad Institute Genome Sequencing Center for Infectious Disease"/>
            <person name="Wu L."/>
            <person name="Ma J."/>
        </authorList>
    </citation>
    <scope>NUCLEOTIDE SEQUENCE [LARGE SCALE GENOMIC DNA]</scope>
    <source>
        <strain evidence="6">NBRC 103166</strain>
    </source>
</reference>
<dbReference type="NCBIfam" id="NF001237">
    <property type="entry name" value="PRK00207.1"/>
    <property type="match status" value="1"/>
</dbReference>
<evidence type="ECO:0000313" key="5">
    <source>
        <dbReference type="EMBL" id="GLS92471.1"/>
    </source>
</evidence>
<accession>A0ABQ6E505</accession>
<dbReference type="EMBL" id="BSPQ01000025">
    <property type="protein sequence ID" value="GLS92471.1"/>
    <property type="molecule type" value="Genomic_DNA"/>
</dbReference>
<keyword evidence="4" id="KW-0808">Transferase</keyword>
<proteinExistence type="inferred from homology"/>
<dbReference type="RefSeq" id="WP_284205575.1">
    <property type="nucleotide sequence ID" value="NZ_BSPQ01000025.1"/>
</dbReference>
<dbReference type="SUPFAM" id="SSF75169">
    <property type="entry name" value="DsrEFH-like"/>
    <property type="match status" value="1"/>
</dbReference>
<dbReference type="PANTHER" id="PTHR34874:SF3">
    <property type="entry name" value="SULFURTRANSFERASE TUSD"/>
    <property type="match status" value="1"/>
</dbReference>
<comment type="caution">
    <text evidence="5">The sequence shown here is derived from an EMBL/GenBank/DDBJ whole genome shotgun (WGS) entry which is preliminary data.</text>
</comment>
<protein>
    <submittedName>
        <fullName evidence="5">Sulfurtransferase TusD</fullName>
    </submittedName>
</protein>
<comment type="subcellular location">
    <subcellularLocation>
        <location evidence="1">Cytoplasm</location>
    </subcellularLocation>
</comment>
<dbReference type="Gene3D" id="3.40.1260.10">
    <property type="entry name" value="DsrEFH-like"/>
    <property type="match status" value="1"/>
</dbReference>
<keyword evidence="3" id="KW-0963">Cytoplasm</keyword>
<sequence length="134" mass="14301">MAIDSMKIAVLVSSAPYGSQGASSAYQFCASAVQAGHKIVGVFFYQEGVLNASQLVSPATDEVNLPDFWAKLAIQYQFPLEVCVSASLRRGIVNETEAQQLSLNQFNLKAPFVLSGLGQLAELSAGADKLVQFL</sequence>
<dbReference type="PANTHER" id="PTHR34874">
    <property type="entry name" value="PROTEIN YCHN"/>
    <property type="match status" value="1"/>
</dbReference>
<dbReference type="Pfam" id="PF02635">
    <property type="entry name" value="DsrE"/>
    <property type="match status" value="1"/>
</dbReference>
<evidence type="ECO:0000256" key="1">
    <source>
        <dbReference type="ARBA" id="ARBA00004496"/>
    </source>
</evidence>
<dbReference type="NCBIfam" id="TIGR03012">
    <property type="entry name" value="sulf_tusD_dsrE"/>
    <property type="match status" value="1"/>
</dbReference>